<dbReference type="OrthoDB" id="9784388at2"/>
<dbReference type="PATRIC" id="fig|1631356.3.peg.1949"/>
<dbReference type="InterPro" id="IPR056003">
    <property type="entry name" value="CT398_CC_hairpin"/>
</dbReference>
<gene>
    <name evidence="4" type="ORF">VV01_09990</name>
</gene>
<name>A0A0L6CIR7_9MICO</name>
<dbReference type="InterPro" id="IPR003743">
    <property type="entry name" value="Zf-RING_7"/>
</dbReference>
<dbReference type="Pfam" id="PF02591">
    <property type="entry name" value="Zn_ribbon_9"/>
    <property type="match status" value="1"/>
</dbReference>
<dbReference type="EMBL" id="LAIR01000002">
    <property type="protein sequence ID" value="KNX37403.1"/>
    <property type="molecule type" value="Genomic_DNA"/>
</dbReference>
<evidence type="ECO:0000259" key="2">
    <source>
        <dbReference type="Pfam" id="PF02591"/>
    </source>
</evidence>
<keyword evidence="5" id="KW-1185">Reference proteome</keyword>
<evidence type="ECO:0000259" key="3">
    <source>
        <dbReference type="Pfam" id="PF24481"/>
    </source>
</evidence>
<protein>
    <submittedName>
        <fullName evidence="4">Zn-ribbon-like protein</fullName>
    </submittedName>
</protein>
<evidence type="ECO:0000256" key="1">
    <source>
        <dbReference type="SAM" id="MobiDB-lite"/>
    </source>
</evidence>
<sequence length="246" mass="27977">MKADLNRQWRLLDLQKLDTRLSQLDHKLRTLPVLQELSAAQTRSTRADEDLVLARTAVDDVEREITKADQDVQLVRDRAARNSSRLEAGQGSAKELQAMQHEQQTLARRQAELEDVELAVMERAETLRADLVEKERRRTELDEQLSRLEDEHDRASREIDKEREQVEAQRAQIAPGIGDDLLALYDKIREQQGGLAAAPLVQRRCGGCQLELNAGDLARIRSAAEDEVVRCEECRRILVRTAESGL</sequence>
<dbReference type="Pfam" id="PF24481">
    <property type="entry name" value="CT398_CC"/>
    <property type="match status" value="1"/>
</dbReference>
<dbReference type="STRING" id="1631356.VV01_09990"/>
<dbReference type="Proteomes" id="UP000037397">
    <property type="component" value="Unassembled WGS sequence"/>
</dbReference>
<feature type="region of interest" description="Disordered" evidence="1">
    <location>
        <begin position="139"/>
        <end position="165"/>
    </location>
</feature>
<proteinExistence type="predicted"/>
<dbReference type="PANTHER" id="PTHR39082">
    <property type="entry name" value="PHOSPHOLIPASE C-BETA-2-RELATED"/>
    <property type="match status" value="1"/>
</dbReference>
<reference evidence="5" key="1">
    <citation type="submission" date="2015-03" db="EMBL/GenBank/DDBJ databases">
        <title>Luteipulveratus halotolerans sp. nov., a novel actinobacterium (Dermacoccaceae) from Sarawak, Malaysia.</title>
        <authorList>
            <person name="Juboi H."/>
            <person name="Basik A."/>
            <person name="Shamsul S.S."/>
            <person name="Arnold P."/>
            <person name="Schmitt E.K."/>
            <person name="Sanglier J.-J."/>
            <person name="Yeo T."/>
        </authorList>
    </citation>
    <scope>NUCLEOTIDE SEQUENCE [LARGE SCALE GENOMIC DNA]</scope>
    <source>
        <strain evidence="5">C296001</strain>
    </source>
</reference>
<dbReference type="AlphaFoldDB" id="A0A0L6CIR7"/>
<accession>A0A0L6CIR7</accession>
<dbReference type="PANTHER" id="PTHR39082:SF1">
    <property type="entry name" value="SCAVENGER RECEPTOR CLASS A MEMBER 3"/>
    <property type="match status" value="1"/>
</dbReference>
<feature type="domain" description="CT398-like coiled coil hairpin" evidence="3">
    <location>
        <begin position="14"/>
        <end position="193"/>
    </location>
</feature>
<evidence type="ECO:0000313" key="5">
    <source>
        <dbReference type="Proteomes" id="UP000037397"/>
    </source>
</evidence>
<feature type="domain" description="C4-type zinc ribbon" evidence="2">
    <location>
        <begin position="204"/>
        <end position="238"/>
    </location>
</feature>
<dbReference type="InterPro" id="IPR052376">
    <property type="entry name" value="Oxidative_Scav/Glycosyltrans"/>
</dbReference>
<organism evidence="4 5">
    <name type="scientific">Luteipulveratus halotolerans</name>
    <dbReference type="NCBI Taxonomy" id="1631356"/>
    <lineage>
        <taxon>Bacteria</taxon>
        <taxon>Bacillati</taxon>
        <taxon>Actinomycetota</taxon>
        <taxon>Actinomycetes</taxon>
        <taxon>Micrococcales</taxon>
        <taxon>Dermacoccaceae</taxon>
        <taxon>Luteipulveratus</taxon>
    </lineage>
</organism>
<comment type="caution">
    <text evidence="4">The sequence shown here is derived from an EMBL/GenBank/DDBJ whole genome shotgun (WGS) entry which is preliminary data.</text>
</comment>
<evidence type="ECO:0000313" key="4">
    <source>
        <dbReference type="EMBL" id="KNX37403.1"/>
    </source>
</evidence>
<dbReference type="Gene3D" id="1.10.287.1490">
    <property type="match status" value="1"/>
</dbReference>